<evidence type="ECO:0000256" key="1">
    <source>
        <dbReference type="ARBA" id="ARBA00009156"/>
    </source>
</evidence>
<dbReference type="PROSITE" id="PS00445">
    <property type="entry name" value="FGGY_KINASES_2"/>
    <property type="match status" value="1"/>
</dbReference>
<feature type="domain" description="Carbohydrate kinase FGGY N-terminal" evidence="6">
    <location>
        <begin position="5"/>
        <end position="242"/>
    </location>
</feature>
<dbReference type="PANTHER" id="PTHR43095">
    <property type="entry name" value="SUGAR KINASE"/>
    <property type="match status" value="1"/>
</dbReference>
<feature type="domain" description="Carbohydrate kinase FGGY C-terminal" evidence="7">
    <location>
        <begin position="251"/>
        <end position="435"/>
    </location>
</feature>
<comment type="caution">
    <text evidence="8">The sequence shown here is derived from an EMBL/GenBank/DDBJ whole genome shotgun (WGS) entry which is preliminary data.</text>
</comment>
<keyword evidence="2 4" id="KW-0808">Transferase</keyword>
<feature type="coiled-coil region" evidence="5">
    <location>
        <begin position="472"/>
        <end position="499"/>
    </location>
</feature>
<keyword evidence="3 4" id="KW-0418">Kinase</keyword>
<protein>
    <submittedName>
        <fullName evidence="8">FGGY family carbohydrate kinase</fullName>
    </submittedName>
</protein>
<evidence type="ECO:0000259" key="7">
    <source>
        <dbReference type="Pfam" id="PF02782"/>
    </source>
</evidence>
<dbReference type="InterPro" id="IPR018485">
    <property type="entry name" value="FGGY_C"/>
</dbReference>
<evidence type="ECO:0000256" key="5">
    <source>
        <dbReference type="SAM" id="Coils"/>
    </source>
</evidence>
<dbReference type="GO" id="GO:0016301">
    <property type="term" value="F:kinase activity"/>
    <property type="evidence" value="ECO:0007669"/>
    <property type="project" value="UniProtKB-KW"/>
</dbReference>
<name>A0ABP7RBJ2_9PSEU</name>
<dbReference type="RefSeq" id="WP_344871790.1">
    <property type="nucleotide sequence ID" value="NZ_BAABAL010000005.1"/>
</dbReference>
<dbReference type="SUPFAM" id="SSF53067">
    <property type="entry name" value="Actin-like ATPase domain"/>
    <property type="match status" value="2"/>
</dbReference>
<sequence>MTTRVVLGIDLGSTATKVVAADASAVVHVLAERGCPMLGEHPGEAVHDPRQVLTAALEALTECVVHCGQKGLVVDGLSLTGAMHTLMALDANNNPLTHAVSWADNRAADQAARIKGSPAGAELHRATGTPVHPFAPLSKLVWFHEKTDVRAVKWCSLKDFVLLHLTGRLATEHSYASGSGLMNMHTLDWHPESLRLAGITADQLPELVAPTDVLPLTAQIDGLPTGLPVVAGGGDGPLANLGVGAVVPGMAALSLGTSGALRVVRDEPGIDEHCRVFCYAIGEGLWVLGGAISNGGSVAAWAAKAFGTNDIGSLLAEAESVPPGAGGLLALPYLLGERAPWWDPDPRAMILGLRREHGRAQIVRALIEGVGQQLALVRDAVAATGAPIDRVRATGGAFRSPLWAEVISASLGTDLELAEDSEGSGLGAALLGWRALGELSSLRAAADLIEPVDVVRVDAANAARSAAVRPVVERAYEALRTLSSELAEAEAGAADARGR</sequence>
<dbReference type="Proteomes" id="UP001501747">
    <property type="component" value="Unassembled WGS sequence"/>
</dbReference>
<dbReference type="InterPro" id="IPR018483">
    <property type="entry name" value="Carb_kinase_FGGY_CS"/>
</dbReference>
<dbReference type="CDD" id="cd07770">
    <property type="entry name" value="ASKHA_NBD_FGGY_GntK"/>
    <property type="match status" value="1"/>
</dbReference>
<proteinExistence type="inferred from homology"/>
<dbReference type="EMBL" id="BAABAL010000005">
    <property type="protein sequence ID" value="GAA3995276.1"/>
    <property type="molecule type" value="Genomic_DNA"/>
</dbReference>
<evidence type="ECO:0000256" key="2">
    <source>
        <dbReference type="ARBA" id="ARBA00022679"/>
    </source>
</evidence>
<organism evidence="8 9">
    <name type="scientific">Allokutzneria multivorans</name>
    <dbReference type="NCBI Taxonomy" id="1142134"/>
    <lineage>
        <taxon>Bacteria</taxon>
        <taxon>Bacillati</taxon>
        <taxon>Actinomycetota</taxon>
        <taxon>Actinomycetes</taxon>
        <taxon>Pseudonocardiales</taxon>
        <taxon>Pseudonocardiaceae</taxon>
        <taxon>Allokutzneria</taxon>
    </lineage>
</organism>
<dbReference type="InterPro" id="IPR050406">
    <property type="entry name" value="FGGY_Carb_Kinase"/>
</dbReference>
<evidence type="ECO:0000256" key="3">
    <source>
        <dbReference type="ARBA" id="ARBA00022777"/>
    </source>
</evidence>
<dbReference type="InterPro" id="IPR018484">
    <property type="entry name" value="FGGY_N"/>
</dbReference>
<dbReference type="Pfam" id="PF02782">
    <property type="entry name" value="FGGY_C"/>
    <property type="match status" value="1"/>
</dbReference>
<evidence type="ECO:0000256" key="4">
    <source>
        <dbReference type="RuleBase" id="RU003733"/>
    </source>
</evidence>
<dbReference type="PIRSF" id="PIRSF000538">
    <property type="entry name" value="GlpK"/>
    <property type="match status" value="1"/>
</dbReference>
<dbReference type="InterPro" id="IPR043129">
    <property type="entry name" value="ATPase_NBD"/>
</dbReference>
<gene>
    <name evidence="8" type="ORF">GCM10022247_13830</name>
</gene>
<dbReference type="Gene3D" id="3.30.420.40">
    <property type="match status" value="2"/>
</dbReference>
<keyword evidence="5" id="KW-0175">Coiled coil</keyword>
<reference evidence="9" key="1">
    <citation type="journal article" date="2019" name="Int. J. Syst. Evol. Microbiol.">
        <title>The Global Catalogue of Microorganisms (GCM) 10K type strain sequencing project: providing services to taxonomists for standard genome sequencing and annotation.</title>
        <authorList>
            <consortium name="The Broad Institute Genomics Platform"/>
            <consortium name="The Broad Institute Genome Sequencing Center for Infectious Disease"/>
            <person name="Wu L."/>
            <person name="Ma J."/>
        </authorList>
    </citation>
    <scope>NUCLEOTIDE SEQUENCE [LARGE SCALE GENOMIC DNA]</scope>
    <source>
        <strain evidence="9">JCM 17342</strain>
    </source>
</reference>
<accession>A0ABP7RBJ2</accession>
<evidence type="ECO:0000313" key="8">
    <source>
        <dbReference type="EMBL" id="GAA3995276.1"/>
    </source>
</evidence>
<dbReference type="PANTHER" id="PTHR43095:SF2">
    <property type="entry name" value="GLUCONOKINASE"/>
    <property type="match status" value="1"/>
</dbReference>
<dbReference type="InterPro" id="IPR000577">
    <property type="entry name" value="Carb_kinase_FGGY"/>
</dbReference>
<keyword evidence="9" id="KW-1185">Reference proteome</keyword>
<dbReference type="Pfam" id="PF00370">
    <property type="entry name" value="FGGY_N"/>
    <property type="match status" value="1"/>
</dbReference>
<evidence type="ECO:0000259" key="6">
    <source>
        <dbReference type="Pfam" id="PF00370"/>
    </source>
</evidence>
<comment type="similarity">
    <text evidence="1 4">Belongs to the FGGY kinase family.</text>
</comment>
<evidence type="ECO:0000313" key="9">
    <source>
        <dbReference type="Proteomes" id="UP001501747"/>
    </source>
</evidence>